<dbReference type="PANTHER" id="PTHR46795:SF3">
    <property type="entry name" value="ABC TRANSPORTER PERMEASE"/>
    <property type="match status" value="1"/>
</dbReference>
<name>A0ABS4JR26_9FIRM</name>
<evidence type="ECO:0000256" key="6">
    <source>
        <dbReference type="PIRNR" id="PIRNR018968"/>
    </source>
</evidence>
<evidence type="ECO:0000256" key="1">
    <source>
        <dbReference type="ARBA" id="ARBA00004651"/>
    </source>
</evidence>
<feature type="transmembrane region" description="Helical" evidence="6">
    <location>
        <begin position="14"/>
        <end position="34"/>
    </location>
</feature>
<dbReference type="PANTHER" id="PTHR46795">
    <property type="entry name" value="ABC TRANSPORTER PERMEASE-RELATED-RELATED"/>
    <property type="match status" value="1"/>
</dbReference>
<reference evidence="8 9" key="1">
    <citation type="submission" date="2021-03" db="EMBL/GenBank/DDBJ databases">
        <title>Genomic Encyclopedia of Type Strains, Phase IV (KMG-IV): sequencing the most valuable type-strain genomes for metagenomic binning, comparative biology and taxonomic classification.</title>
        <authorList>
            <person name="Goeker M."/>
        </authorList>
    </citation>
    <scope>NUCLEOTIDE SEQUENCE [LARGE SCALE GENOMIC DNA]</scope>
    <source>
        <strain evidence="8 9">DSM 27138</strain>
    </source>
</reference>
<keyword evidence="5 6" id="KW-0472">Membrane</keyword>
<feature type="transmembrane region" description="Helical" evidence="6">
    <location>
        <begin position="63"/>
        <end position="83"/>
    </location>
</feature>
<keyword evidence="6" id="KW-0813">Transport</keyword>
<proteinExistence type="inferred from homology"/>
<evidence type="ECO:0000313" key="8">
    <source>
        <dbReference type="EMBL" id="MBP2017965.1"/>
    </source>
</evidence>
<feature type="transmembrane region" description="Helical" evidence="6">
    <location>
        <begin position="610"/>
        <end position="632"/>
    </location>
</feature>
<feature type="transmembrane region" description="Helical" evidence="6">
    <location>
        <begin position="202"/>
        <end position="224"/>
    </location>
</feature>
<sequence>MYAKLAWRNLRRSLADYGIYFMTLVFAVAIFYVFNSVSDQPAFLSLAESQRRMARGAVETMEWLTTIMTGVVAWLVFYANRVIVRKRSRELGTYMLLGMEQGRLALLLLAEVAAIGAVALGVGLALGVALSQVFGLLVEQVFRAPVDQRSFVYSARAAGWTLILYGAMFLALALWQAAAVYRQRLIELIHGARKNEEIPLRSRALALAAGLLAAGTLGTAYWLADRVSRTTGLDPTDPRVSLGFLLGVAGTYLLFASLAGLLTGIRRRTGGWLARGLNLFLYRQVTSKINTHAVMLATVALMLTFTICAMSTGLGLGAAIRGGLESDMPFSYMASSSDPDQDYSGLRALLAQHGVADAQVVEFVAGYTGLEGADLMLPDDAGRFLSDEEGGYTVYVPVRAMPYSAYGRLRALKGYRDVPATPDGYLLHAADRGHEAAARTHAAWERFVAAGSAVEVVGVALRPAAAEVFSEPLGYQLGGISPVLVVPDPVMAALAPDEERSFSRYLVAELPGQDPPGLAEAASAWALEQSQGQVWVHVSSRAEALGSVYMIEGILVFLSFYAGIMFILISATLLALHQVTDALEHQQRFAVLQKLGVDDAMLNGVIARQVGLYFLTPVLVAFVHSGAALVALNRALTREAGYETVGQAALTTLAIFAAIYGAYYLLSVQSCRSLFRPGRAG</sequence>
<dbReference type="Pfam" id="PF02687">
    <property type="entry name" value="FtsX"/>
    <property type="match status" value="1"/>
</dbReference>
<evidence type="ECO:0000256" key="3">
    <source>
        <dbReference type="ARBA" id="ARBA00022692"/>
    </source>
</evidence>
<comment type="subcellular location">
    <subcellularLocation>
        <location evidence="1 6">Cell membrane</location>
        <topology evidence="1 6">Multi-pass membrane protein</topology>
    </subcellularLocation>
</comment>
<evidence type="ECO:0000259" key="7">
    <source>
        <dbReference type="Pfam" id="PF02687"/>
    </source>
</evidence>
<dbReference type="EMBL" id="JAGGLG010000008">
    <property type="protein sequence ID" value="MBP2017965.1"/>
    <property type="molecule type" value="Genomic_DNA"/>
</dbReference>
<feature type="domain" description="ABC3 transporter permease C-terminal" evidence="7">
    <location>
        <begin position="66"/>
        <end position="176"/>
    </location>
</feature>
<protein>
    <submittedName>
        <fullName evidence="8">ABC transport system permease protein</fullName>
    </submittedName>
</protein>
<keyword evidence="2 6" id="KW-1003">Cell membrane</keyword>
<evidence type="ECO:0000256" key="4">
    <source>
        <dbReference type="ARBA" id="ARBA00022989"/>
    </source>
</evidence>
<feature type="transmembrane region" description="Helical" evidence="6">
    <location>
        <begin position="554"/>
        <end position="576"/>
    </location>
</feature>
<feature type="transmembrane region" description="Helical" evidence="6">
    <location>
        <begin position="244"/>
        <end position="265"/>
    </location>
</feature>
<organism evidence="8 9">
    <name type="scientific">Symbiobacterium terraclitae</name>
    <dbReference type="NCBI Taxonomy" id="557451"/>
    <lineage>
        <taxon>Bacteria</taxon>
        <taxon>Bacillati</taxon>
        <taxon>Bacillota</taxon>
        <taxon>Clostridia</taxon>
        <taxon>Eubacteriales</taxon>
        <taxon>Symbiobacteriaceae</taxon>
        <taxon>Symbiobacterium</taxon>
    </lineage>
</organism>
<comment type="similarity">
    <text evidence="6">Belongs to the ABC-4 integral membrane protein family.</text>
</comment>
<dbReference type="InterPro" id="IPR052536">
    <property type="entry name" value="ABC-4_Integral_Memb_Prot"/>
</dbReference>
<feature type="transmembrane region" description="Helical" evidence="6">
    <location>
        <begin position="157"/>
        <end position="181"/>
    </location>
</feature>
<feature type="transmembrane region" description="Helical" evidence="6">
    <location>
        <begin position="644"/>
        <end position="666"/>
    </location>
</feature>
<feature type="transmembrane region" description="Helical" evidence="6">
    <location>
        <begin position="104"/>
        <end position="137"/>
    </location>
</feature>
<comment type="caution">
    <text evidence="8">The sequence shown here is derived from an EMBL/GenBank/DDBJ whole genome shotgun (WGS) entry which is preliminary data.</text>
</comment>
<gene>
    <name evidence="8" type="ORF">J2Z79_001351</name>
</gene>
<accession>A0ABS4JR26</accession>
<keyword evidence="3 6" id="KW-0812">Transmembrane</keyword>
<dbReference type="InterPro" id="IPR003838">
    <property type="entry name" value="ABC3_permease_C"/>
</dbReference>
<feature type="transmembrane region" description="Helical" evidence="6">
    <location>
        <begin position="293"/>
        <end position="320"/>
    </location>
</feature>
<dbReference type="RefSeq" id="WP_209466104.1">
    <property type="nucleotide sequence ID" value="NZ_JAGGLG010000008.1"/>
</dbReference>
<dbReference type="PIRSF" id="PIRSF018968">
    <property type="entry name" value="ABC_permease_BceB"/>
    <property type="match status" value="1"/>
</dbReference>
<evidence type="ECO:0000313" key="9">
    <source>
        <dbReference type="Proteomes" id="UP001519289"/>
    </source>
</evidence>
<dbReference type="Proteomes" id="UP001519289">
    <property type="component" value="Unassembled WGS sequence"/>
</dbReference>
<keyword evidence="4 6" id="KW-1133">Transmembrane helix</keyword>
<evidence type="ECO:0000256" key="5">
    <source>
        <dbReference type="ARBA" id="ARBA00023136"/>
    </source>
</evidence>
<keyword evidence="9" id="KW-1185">Reference proteome</keyword>
<dbReference type="InterPro" id="IPR027022">
    <property type="entry name" value="ABC_permease_BceB-typ"/>
</dbReference>
<evidence type="ECO:0000256" key="2">
    <source>
        <dbReference type="ARBA" id="ARBA00022475"/>
    </source>
</evidence>